<dbReference type="GO" id="GO:0005524">
    <property type="term" value="F:ATP binding"/>
    <property type="evidence" value="ECO:0007669"/>
    <property type="project" value="UniProtKB-KW"/>
</dbReference>
<evidence type="ECO:0000256" key="5">
    <source>
        <dbReference type="ARBA" id="ARBA00024227"/>
    </source>
</evidence>
<dbReference type="PANTHER" id="PTHR12835:SF5">
    <property type="entry name" value="BIOTIN--PROTEIN LIGASE"/>
    <property type="match status" value="1"/>
</dbReference>
<dbReference type="SUPFAM" id="SSF55681">
    <property type="entry name" value="Class II aaRS and biotin synthetases"/>
    <property type="match status" value="1"/>
</dbReference>
<keyword evidence="2" id="KW-0547">Nucleotide-binding</keyword>
<protein>
    <recommendedName>
        <fullName evidence="5">biotin--[biotin carboxyl-carrier protein] ligase</fullName>
        <ecNumber evidence="5">6.3.4.15</ecNumber>
    </recommendedName>
</protein>
<keyword evidence="4" id="KW-0092">Biotin</keyword>
<dbReference type="NCBIfam" id="NF005405">
    <property type="entry name" value="PRK06955.1"/>
    <property type="match status" value="1"/>
</dbReference>
<dbReference type="SUPFAM" id="SSF50037">
    <property type="entry name" value="C-terminal domain of transcriptional repressors"/>
    <property type="match status" value="1"/>
</dbReference>
<dbReference type="PANTHER" id="PTHR12835">
    <property type="entry name" value="BIOTIN PROTEIN LIGASE"/>
    <property type="match status" value="1"/>
</dbReference>
<dbReference type="InterPro" id="IPR004408">
    <property type="entry name" value="Biotin_CoA_COase_ligase"/>
</dbReference>
<dbReference type="Pfam" id="PF02237">
    <property type="entry name" value="BPL_C"/>
    <property type="match status" value="1"/>
</dbReference>
<feature type="compositionally biased region" description="Basic residues" evidence="7">
    <location>
        <begin position="19"/>
        <end position="41"/>
    </location>
</feature>
<dbReference type="Pfam" id="PF03099">
    <property type="entry name" value="BPL_LplA_LipB"/>
    <property type="match status" value="1"/>
</dbReference>
<dbReference type="EC" id="6.3.4.15" evidence="5"/>
<evidence type="ECO:0000313" key="11">
    <source>
        <dbReference type="Proteomes" id="UP000002700"/>
    </source>
</evidence>
<proteinExistence type="predicted"/>
<dbReference type="HOGENOM" id="CLU_051096_4_1_4"/>
<gene>
    <name evidence="10" type="ordered locus">BURPS1710b_0609</name>
</gene>
<feature type="domain" description="BPL/LPL catalytic" evidence="9">
    <location>
        <begin position="164"/>
        <end position="294"/>
    </location>
</feature>
<dbReference type="KEGG" id="bpm:BURPS1710b_0609"/>
<evidence type="ECO:0000256" key="6">
    <source>
        <dbReference type="ARBA" id="ARBA00047846"/>
    </source>
</evidence>
<evidence type="ECO:0000256" key="7">
    <source>
        <dbReference type="SAM" id="MobiDB-lite"/>
    </source>
</evidence>
<evidence type="ECO:0000313" key="10">
    <source>
        <dbReference type="EMBL" id="ABA49375.1"/>
    </source>
</evidence>
<dbReference type="EMBL" id="CP000124">
    <property type="protein sequence ID" value="ABA49375.1"/>
    <property type="molecule type" value="Genomic_DNA"/>
</dbReference>
<dbReference type="Proteomes" id="UP000002700">
    <property type="component" value="Chromosome I"/>
</dbReference>
<keyword evidence="1 10" id="KW-0436">Ligase</keyword>
<evidence type="ECO:0000256" key="2">
    <source>
        <dbReference type="ARBA" id="ARBA00022741"/>
    </source>
</evidence>
<evidence type="ECO:0000256" key="1">
    <source>
        <dbReference type="ARBA" id="ARBA00022598"/>
    </source>
</evidence>
<reference evidence="10 11" key="1">
    <citation type="submission" date="2005-09" db="EMBL/GenBank/DDBJ databases">
        <authorList>
            <person name="Woods D.E."/>
            <person name="Nierman W.C."/>
        </authorList>
    </citation>
    <scope>NUCLEOTIDE SEQUENCE [LARGE SCALE GENOMIC DNA]</scope>
    <source>
        <strain evidence="10 11">1710b</strain>
    </source>
</reference>
<dbReference type="InterPro" id="IPR004143">
    <property type="entry name" value="BPL_LPL_catalytic"/>
</dbReference>
<evidence type="ECO:0000256" key="4">
    <source>
        <dbReference type="ARBA" id="ARBA00023267"/>
    </source>
</evidence>
<dbReference type="GO" id="GO:0004077">
    <property type="term" value="F:biotin--[biotin carboxyl-carrier protein] ligase activity"/>
    <property type="evidence" value="ECO:0007669"/>
    <property type="project" value="UniProtKB-EC"/>
</dbReference>
<evidence type="ECO:0000259" key="8">
    <source>
        <dbReference type="Pfam" id="PF02237"/>
    </source>
</evidence>
<evidence type="ECO:0000256" key="3">
    <source>
        <dbReference type="ARBA" id="ARBA00022840"/>
    </source>
</evidence>
<dbReference type="InterPro" id="IPR045864">
    <property type="entry name" value="aa-tRNA-synth_II/BPL/LPL"/>
</dbReference>
<keyword evidence="3" id="KW-0067">ATP-binding</keyword>
<dbReference type="NCBIfam" id="TIGR00121">
    <property type="entry name" value="birA_ligase"/>
    <property type="match status" value="1"/>
</dbReference>
<sequence length="422" mass="43831">MSDRTQGRSSASCDAPHHAASHRIALRRAGRRTRHPTRRRTASAEPARQNAAAHPIARRRPHAAMMGASPTEPRKAAIRPPVKRRARRTLRWQPSISSATIRAMNVATPPSMPATGGPLIDRARVDAHLAPAAREWSIEIVDTTGSTNADLGARLKALPRRRDALAAPIARVAYEQTAGRGRQGRPWFAKPGDALLCSVACVLPRPVGALAGLSLAVGAALAEAFAARPAATGDAPRGDADGARRIALKWPNDLLVATERDGETAIVGKLAGVLIETVWNTIDATAVVIGFGVNVRTADAAAAEVDALRARDATLAGGLPPVALAAVRAGATLTDTFAAALNALAVALPAFAADGLAPFAARWHALHAYAGREVVLLERGAELARGVAVGIDETGQLLLDTPAGRQAIAAGDVSLRTPGAAR</sequence>
<organism evidence="10 11">
    <name type="scientific">Burkholderia pseudomallei (strain 1710b)</name>
    <dbReference type="NCBI Taxonomy" id="320372"/>
    <lineage>
        <taxon>Bacteria</taxon>
        <taxon>Pseudomonadati</taxon>
        <taxon>Pseudomonadota</taxon>
        <taxon>Betaproteobacteria</taxon>
        <taxon>Burkholderiales</taxon>
        <taxon>Burkholderiaceae</taxon>
        <taxon>Burkholderia</taxon>
        <taxon>pseudomallei group</taxon>
    </lineage>
</organism>
<comment type="catalytic activity">
    <reaction evidence="6">
        <text>biotin + L-lysyl-[protein] + ATP = N(6)-biotinyl-L-lysyl-[protein] + AMP + diphosphate + H(+)</text>
        <dbReference type="Rhea" id="RHEA:11756"/>
        <dbReference type="Rhea" id="RHEA-COMP:9752"/>
        <dbReference type="Rhea" id="RHEA-COMP:10505"/>
        <dbReference type="ChEBI" id="CHEBI:15378"/>
        <dbReference type="ChEBI" id="CHEBI:29969"/>
        <dbReference type="ChEBI" id="CHEBI:30616"/>
        <dbReference type="ChEBI" id="CHEBI:33019"/>
        <dbReference type="ChEBI" id="CHEBI:57586"/>
        <dbReference type="ChEBI" id="CHEBI:83144"/>
        <dbReference type="ChEBI" id="CHEBI:456215"/>
        <dbReference type="EC" id="6.3.4.15"/>
    </reaction>
</comment>
<dbReference type="InterPro" id="IPR003142">
    <property type="entry name" value="BPL_C"/>
</dbReference>
<dbReference type="EnsemblBacteria" id="ABA49375">
    <property type="protein sequence ID" value="ABA49375"/>
    <property type="gene ID" value="BURPS1710b_0609"/>
</dbReference>
<evidence type="ECO:0000259" key="9">
    <source>
        <dbReference type="Pfam" id="PF03099"/>
    </source>
</evidence>
<feature type="domain" description="Biotin protein ligase C-terminal" evidence="8">
    <location>
        <begin position="371"/>
        <end position="416"/>
    </location>
</feature>
<dbReference type="GO" id="GO:0005737">
    <property type="term" value="C:cytoplasm"/>
    <property type="evidence" value="ECO:0007669"/>
    <property type="project" value="TreeGrafter"/>
</dbReference>
<name>Q3JWN0_BURP1</name>
<dbReference type="Gene3D" id="3.30.930.10">
    <property type="entry name" value="Bira Bifunctional Protein, Domain 2"/>
    <property type="match status" value="1"/>
</dbReference>
<accession>Q3JWN0</accession>
<feature type="region of interest" description="Disordered" evidence="7">
    <location>
        <begin position="1"/>
        <end position="88"/>
    </location>
</feature>
<dbReference type="Gene3D" id="2.30.30.100">
    <property type="match status" value="1"/>
</dbReference>
<dbReference type="AlphaFoldDB" id="Q3JWN0"/>
<dbReference type="InterPro" id="IPR008988">
    <property type="entry name" value="Transcriptional_repressor_C"/>
</dbReference>